<evidence type="ECO:0000259" key="4">
    <source>
        <dbReference type="PROSITE" id="PS50048"/>
    </source>
</evidence>
<feature type="region of interest" description="Disordered" evidence="3">
    <location>
        <begin position="1"/>
        <end position="58"/>
    </location>
</feature>
<feature type="compositionally biased region" description="Polar residues" evidence="3">
    <location>
        <begin position="682"/>
        <end position="693"/>
    </location>
</feature>
<evidence type="ECO:0000256" key="2">
    <source>
        <dbReference type="ARBA" id="ARBA00023242"/>
    </source>
</evidence>
<evidence type="ECO:0000256" key="1">
    <source>
        <dbReference type="ARBA" id="ARBA00022723"/>
    </source>
</evidence>
<accession>A0A9P8Y1K9</accession>
<feature type="region of interest" description="Disordered" evidence="3">
    <location>
        <begin position="825"/>
        <end position="888"/>
    </location>
</feature>
<dbReference type="CDD" id="cd00067">
    <property type="entry name" value="GAL4"/>
    <property type="match status" value="1"/>
</dbReference>
<evidence type="ECO:0000313" key="5">
    <source>
        <dbReference type="EMBL" id="KAH7027228.1"/>
    </source>
</evidence>
<dbReference type="PROSITE" id="PS50048">
    <property type="entry name" value="ZN2_CY6_FUNGAL_2"/>
    <property type="match status" value="1"/>
</dbReference>
<organism evidence="5 6">
    <name type="scientific">Microdochium trichocladiopsis</name>
    <dbReference type="NCBI Taxonomy" id="1682393"/>
    <lineage>
        <taxon>Eukaryota</taxon>
        <taxon>Fungi</taxon>
        <taxon>Dikarya</taxon>
        <taxon>Ascomycota</taxon>
        <taxon>Pezizomycotina</taxon>
        <taxon>Sordariomycetes</taxon>
        <taxon>Xylariomycetidae</taxon>
        <taxon>Xylariales</taxon>
        <taxon>Microdochiaceae</taxon>
        <taxon>Microdochium</taxon>
    </lineage>
</organism>
<dbReference type="GO" id="GO:0000981">
    <property type="term" value="F:DNA-binding transcription factor activity, RNA polymerase II-specific"/>
    <property type="evidence" value="ECO:0007669"/>
    <property type="project" value="InterPro"/>
</dbReference>
<dbReference type="InterPro" id="IPR007219">
    <property type="entry name" value="XnlR_reg_dom"/>
</dbReference>
<dbReference type="SMART" id="SM00066">
    <property type="entry name" value="GAL4"/>
    <property type="match status" value="1"/>
</dbReference>
<dbReference type="InterPro" id="IPR036864">
    <property type="entry name" value="Zn2-C6_fun-type_DNA-bd_sf"/>
</dbReference>
<dbReference type="Gene3D" id="4.10.240.10">
    <property type="entry name" value="Zn(2)-C6 fungal-type DNA-binding domain"/>
    <property type="match status" value="1"/>
</dbReference>
<feature type="compositionally biased region" description="Basic residues" evidence="3">
    <location>
        <begin position="227"/>
        <end position="240"/>
    </location>
</feature>
<dbReference type="GO" id="GO:0006351">
    <property type="term" value="P:DNA-templated transcription"/>
    <property type="evidence" value="ECO:0007669"/>
    <property type="project" value="InterPro"/>
</dbReference>
<dbReference type="Pfam" id="PF00172">
    <property type="entry name" value="Zn_clus"/>
    <property type="match status" value="1"/>
</dbReference>
<dbReference type="GO" id="GO:0003677">
    <property type="term" value="F:DNA binding"/>
    <property type="evidence" value="ECO:0007669"/>
    <property type="project" value="InterPro"/>
</dbReference>
<dbReference type="RefSeq" id="XP_046010027.1">
    <property type="nucleotide sequence ID" value="XM_046158966.1"/>
</dbReference>
<name>A0A9P8Y1K9_9PEZI</name>
<dbReference type="InterPro" id="IPR053187">
    <property type="entry name" value="Notoamide_regulator"/>
</dbReference>
<dbReference type="Pfam" id="PF04082">
    <property type="entry name" value="Fungal_trans"/>
    <property type="match status" value="1"/>
</dbReference>
<dbReference type="InterPro" id="IPR001138">
    <property type="entry name" value="Zn2Cys6_DnaBD"/>
</dbReference>
<dbReference type="PANTHER" id="PTHR47256">
    <property type="entry name" value="ZN(II)2CYS6 TRANSCRIPTION FACTOR (EUROFUNG)-RELATED"/>
    <property type="match status" value="1"/>
</dbReference>
<comment type="caution">
    <text evidence="5">The sequence shown here is derived from an EMBL/GenBank/DDBJ whole genome shotgun (WGS) entry which is preliminary data.</text>
</comment>
<keyword evidence="2" id="KW-0539">Nucleus</keyword>
<feature type="region of interest" description="Disordered" evidence="3">
    <location>
        <begin position="677"/>
        <end position="701"/>
    </location>
</feature>
<evidence type="ECO:0000313" key="6">
    <source>
        <dbReference type="Proteomes" id="UP000756346"/>
    </source>
</evidence>
<protein>
    <recommendedName>
        <fullName evidence="4">Zn(2)-C6 fungal-type domain-containing protein</fullName>
    </recommendedName>
</protein>
<dbReference type="CDD" id="cd12148">
    <property type="entry name" value="fungal_TF_MHR"/>
    <property type="match status" value="1"/>
</dbReference>
<dbReference type="GO" id="GO:0008270">
    <property type="term" value="F:zinc ion binding"/>
    <property type="evidence" value="ECO:0007669"/>
    <property type="project" value="InterPro"/>
</dbReference>
<feature type="compositionally biased region" description="Acidic residues" evidence="3">
    <location>
        <begin position="843"/>
        <end position="853"/>
    </location>
</feature>
<dbReference type="PANTHER" id="PTHR47256:SF1">
    <property type="entry name" value="ZN(II)2CYS6 TRANSCRIPTION FACTOR (EUROFUNG)"/>
    <property type="match status" value="1"/>
</dbReference>
<dbReference type="SUPFAM" id="SSF57701">
    <property type="entry name" value="Zn2/Cys6 DNA-binding domain"/>
    <property type="match status" value="1"/>
</dbReference>
<dbReference type="AlphaFoldDB" id="A0A9P8Y1K9"/>
<proteinExistence type="predicted"/>
<dbReference type="EMBL" id="JAGTJQ010000007">
    <property type="protein sequence ID" value="KAH7027228.1"/>
    <property type="molecule type" value="Genomic_DNA"/>
</dbReference>
<dbReference type="Proteomes" id="UP000756346">
    <property type="component" value="Unassembled WGS sequence"/>
</dbReference>
<dbReference type="OrthoDB" id="426882at2759"/>
<dbReference type="PROSITE" id="PS00463">
    <property type="entry name" value="ZN2_CY6_FUNGAL_1"/>
    <property type="match status" value="1"/>
</dbReference>
<feature type="domain" description="Zn(2)-C6 fungal-type" evidence="4">
    <location>
        <begin position="70"/>
        <end position="100"/>
    </location>
</feature>
<feature type="region of interest" description="Disordered" evidence="3">
    <location>
        <begin position="207"/>
        <end position="242"/>
    </location>
</feature>
<reference evidence="5" key="1">
    <citation type="journal article" date="2021" name="Nat. Commun.">
        <title>Genetic determinants of endophytism in the Arabidopsis root mycobiome.</title>
        <authorList>
            <person name="Mesny F."/>
            <person name="Miyauchi S."/>
            <person name="Thiergart T."/>
            <person name="Pickel B."/>
            <person name="Atanasova L."/>
            <person name="Karlsson M."/>
            <person name="Huettel B."/>
            <person name="Barry K.W."/>
            <person name="Haridas S."/>
            <person name="Chen C."/>
            <person name="Bauer D."/>
            <person name="Andreopoulos W."/>
            <person name="Pangilinan J."/>
            <person name="LaButti K."/>
            <person name="Riley R."/>
            <person name="Lipzen A."/>
            <person name="Clum A."/>
            <person name="Drula E."/>
            <person name="Henrissat B."/>
            <person name="Kohler A."/>
            <person name="Grigoriev I.V."/>
            <person name="Martin F.M."/>
            <person name="Hacquard S."/>
        </authorList>
    </citation>
    <scope>NUCLEOTIDE SEQUENCE</scope>
    <source>
        <strain evidence="5">MPI-CAGE-CH-0230</strain>
    </source>
</reference>
<evidence type="ECO:0000256" key="3">
    <source>
        <dbReference type="SAM" id="MobiDB-lite"/>
    </source>
</evidence>
<gene>
    <name evidence="5" type="ORF">B0I36DRAFT_364465</name>
</gene>
<feature type="region of interest" description="Disordered" evidence="3">
    <location>
        <begin position="162"/>
        <end position="186"/>
    </location>
</feature>
<sequence length="942" mass="104563">MADHNRSGGHFLHQPPSPERLAPAQQLPSLAPRQLEDAGGAGPSQAGIVPGPGAATSKPLFGRRRKVVAACDTCRNRKAKCDGTRPRCNTCITNGRECRFFTQPDESRQAATRRHQANSQEQLQQLKASHDALQDLVYSLVAQHDAAEIHRILSQVRRGSHPAFVPSSVSAQPGQSQGHGLAGGGVLGNQHEQRFREILTASTSAATAAPDLHPPSVSPSAATTTNSHRRTSSASSKRKRNETTTLYEELFELLVSTTHDDALSIVQRLRRTGDVSAVLGQAKEADLLLQLSLIPETRRRYDLPTRNDMPEFLLTVDNPYLESLIHETQFKLGSTTSPMPALTQAAANHAAPGSTIVHYVTPFGSAQLHEPIINELRPSQWTSVLSDDVVLRRLLRSYFLYDYQNYPAFHKDLFLQDMKHGRRRFCSPLLVNAVLAAGAHADAGIPNSDKFWLPQGLGYRFLAEAKRLWEMEDYGKSRLTTVQAAIILNAISLSDATDKIGKAFMLQAVAMADEMKLLTTRDEDIPKQSMRKARAFTAWCLFGWDVIQSYFFFKRPMFPGPPLCELPGADDTAWYGDLWLWYPGEHERLVPSHAGAVLKASMGLRVIQHAIACAFFERPEGSPAPSGRQIEQFQHQLYRWFDALPESISPKNTVLPMHLRLHMEYYTGMITLARVQPAPTEVGSSDEQADPSSLPTPPRSVMQDPMAQALARLETLVRIYHIRHGIDFYDSSMTYYFAFLGTFIIQALGAYYEAMASADPLPPAAKQVLPTPVRLEAYRSALIMCAKGLHEQGKSTYVCQVTYYILRGSMAPRERDMVLAHVKEHSAATTPGEVTPLMGSGSDIDDDEDNEHNDDERGAGVEIGSTRSESGSSKQRRAPQRHEEEDSMEMRIYKYNQSHFPMPIISITEDPRDATLVELAGRYRRMSLDGSSSKSTEDGHSE</sequence>
<keyword evidence="6" id="KW-1185">Reference proteome</keyword>
<keyword evidence="1" id="KW-0479">Metal-binding</keyword>
<dbReference type="GeneID" id="70188512"/>